<dbReference type="AlphaFoldDB" id="A0AAD9HQ31"/>
<keyword evidence="3" id="KW-1185">Reference proteome</keyword>
<dbReference type="EMBL" id="MU842824">
    <property type="protein sequence ID" value="KAK2033226.1"/>
    <property type="molecule type" value="Genomic_DNA"/>
</dbReference>
<accession>A0AAD9HQ31</accession>
<reference evidence="2" key="1">
    <citation type="submission" date="2021-06" db="EMBL/GenBank/DDBJ databases">
        <title>Comparative genomics, transcriptomics and evolutionary studies reveal genomic signatures of adaptation to plant cell wall in hemibiotrophic fungi.</title>
        <authorList>
            <consortium name="DOE Joint Genome Institute"/>
            <person name="Baroncelli R."/>
            <person name="Diaz J.F."/>
            <person name="Benocci T."/>
            <person name="Peng M."/>
            <person name="Battaglia E."/>
            <person name="Haridas S."/>
            <person name="Andreopoulos W."/>
            <person name="Labutti K."/>
            <person name="Pangilinan J."/>
            <person name="Floch G.L."/>
            <person name="Makela M.R."/>
            <person name="Henrissat B."/>
            <person name="Grigoriev I.V."/>
            <person name="Crouch J.A."/>
            <person name="De Vries R.P."/>
            <person name="Sukno S.A."/>
            <person name="Thon M.R."/>
        </authorList>
    </citation>
    <scope>NUCLEOTIDE SEQUENCE</scope>
    <source>
        <strain evidence="2">MAFF235873</strain>
    </source>
</reference>
<evidence type="ECO:0000256" key="1">
    <source>
        <dbReference type="SAM" id="MobiDB-lite"/>
    </source>
</evidence>
<evidence type="ECO:0000313" key="3">
    <source>
        <dbReference type="Proteomes" id="UP001232148"/>
    </source>
</evidence>
<organism evidence="2 3">
    <name type="scientific">Colletotrichum zoysiae</name>
    <dbReference type="NCBI Taxonomy" id="1216348"/>
    <lineage>
        <taxon>Eukaryota</taxon>
        <taxon>Fungi</taxon>
        <taxon>Dikarya</taxon>
        <taxon>Ascomycota</taxon>
        <taxon>Pezizomycotina</taxon>
        <taxon>Sordariomycetes</taxon>
        <taxon>Hypocreomycetidae</taxon>
        <taxon>Glomerellales</taxon>
        <taxon>Glomerellaceae</taxon>
        <taxon>Colletotrichum</taxon>
        <taxon>Colletotrichum graminicola species complex</taxon>
    </lineage>
</organism>
<feature type="region of interest" description="Disordered" evidence="1">
    <location>
        <begin position="1"/>
        <end position="26"/>
    </location>
</feature>
<evidence type="ECO:0000313" key="2">
    <source>
        <dbReference type="EMBL" id="KAK2033226.1"/>
    </source>
</evidence>
<gene>
    <name evidence="2" type="ORF">LX32DRAFT_690405</name>
</gene>
<sequence length="160" mass="17472">MPVALSTERQSSPLWDTAAAASRKPKRTIPTDLGLATRTTPEWTCWALLRGKPESVTDHRPEDYQLGEEAARVVSFEQDFAVSELELNTRCVNIYRFQDTAGKSSRAAGPGRVSRAYYVGADSITGRPVVADGIAKASRGRNPPKTDADFTGASFVQRKL</sequence>
<name>A0AAD9HQ31_9PEZI</name>
<proteinExistence type="predicted"/>
<protein>
    <submittedName>
        <fullName evidence="2">Uncharacterized protein</fullName>
    </submittedName>
</protein>
<dbReference type="Proteomes" id="UP001232148">
    <property type="component" value="Unassembled WGS sequence"/>
</dbReference>
<comment type="caution">
    <text evidence="2">The sequence shown here is derived from an EMBL/GenBank/DDBJ whole genome shotgun (WGS) entry which is preliminary data.</text>
</comment>